<gene>
    <name evidence="3" type="ORF">SAMN05444171_5153</name>
</gene>
<organism evidence="3 4">
    <name type="scientific">Bradyrhizobium lablabi</name>
    <dbReference type="NCBI Taxonomy" id="722472"/>
    <lineage>
        <taxon>Bacteria</taxon>
        <taxon>Pseudomonadati</taxon>
        <taxon>Pseudomonadota</taxon>
        <taxon>Alphaproteobacteria</taxon>
        <taxon>Hyphomicrobiales</taxon>
        <taxon>Nitrobacteraceae</taxon>
        <taxon>Bradyrhizobium</taxon>
    </lineage>
</organism>
<dbReference type="Proteomes" id="UP000183208">
    <property type="component" value="Unassembled WGS sequence"/>
</dbReference>
<dbReference type="EMBL" id="FNTI01000001">
    <property type="protein sequence ID" value="SED78590.1"/>
    <property type="molecule type" value="Genomic_DNA"/>
</dbReference>
<dbReference type="AlphaFoldDB" id="A0A1M7D401"/>
<dbReference type="Gene3D" id="3.40.50.720">
    <property type="entry name" value="NAD(P)-binding Rossmann-like Domain"/>
    <property type="match status" value="1"/>
</dbReference>
<dbReference type="InterPro" id="IPR036291">
    <property type="entry name" value="NAD(P)-bd_dom_sf"/>
</dbReference>
<dbReference type="InterPro" id="IPR057326">
    <property type="entry name" value="KR_dom"/>
</dbReference>
<reference evidence="3 4" key="1">
    <citation type="submission" date="2016-10" db="EMBL/GenBank/DDBJ databases">
        <authorList>
            <person name="de Groot N.N."/>
        </authorList>
    </citation>
    <scope>NUCLEOTIDE SEQUENCE [LARGE SCALE GENOMIC DNA]</scope>
    <source>
        <strain evidence="3 4">GAS522</strain>
    </source>
</reference>
<feature type="domain" description="Ketoreductase" evidence="2">
    <location>
        <begin position="26"/>
        <end position="212"/>
    </location>
</feature>
<dbReference type="InterPro" id="IPR002347">
    <property type="entry name" value="SDR_fam"/>
</dbReference>
<dbReference type="PRINTS" id="PR00081">
    <property type="entry name" value="GDHRDH"/>
</dbReference>
<comment type="similarity">
    <text evidence="1">Belongs to the short-chain dehydrogenases/reductases (SDR) family.</text>
</comment>
<dbReference type="FunFam" id="3.40.50.720:FF:000084">
    <property type="entry name" value="Short-chain dehydrogenase reductase"/>
    <property type="match status" value="1"/>
</dbReference>
<dbReference type="PRINTS" id="PR00080">
    <property type="entry name" value="SDRFAMILY"/>
</dbReference>
<dbReference type="PANTHER" id="PTHR42760">
    <property type="entry name" value="SHORT-CHAIN DEHYDROGENASES/REDUCTASES FAMILY MEMBER"/>
    <property type="match status" value="1"/>
</dbReference>
<dbReference type="SMART" id="SM00822">
    <property type="entry name" value="PKS_KR"/>
    <property type="match status" value="1"/>
</dbReference>
<dbReference type="GO" id="GO:0016616">
    <property type="term" value="F:oxidoreductase activity, acting on the CH-OH group of donors, NAD or NADP as acceptor"/>
    <property type="evidence" value="ECO:0007669"/>
    <property type="project" value="TreeGrafter"/>
</dbReference>
<evidence type="ECO:0000313" key="4">
    <source>
        <dbReference type="Proteomes" id="UP000183208"/>
    </source>
</evidence>
<dbReference type="InterPro" id="IPR020904">
    <property type="entry name" value="Sc_DH/Rdtase_CS"/>
</dbReference>
<dbReference type="PANTHER" id="PTHR42760:SF135">
    <property type="entry name" value="BLL7886 PROTEIN"/>
    <property type="match status" value="1"/>
</dbReference>
<evidence type="ECO:0000313" key="3">
    <source>
        <dbReference type="EMBL" id="SED78590.1"/>
    </source>
</evidence>
<name>A0A1M7D401_9BRAD</name>
<sequence length="275" mass="28211">MTSSSPDPSVIAMPNGHRVGALLEGRVAVISGAGRERGIGKATAKLFAAHGASVALLDLDEAEVQTAAADLAAAGANAIGITCDVSQPDSCRAAIERVLAWPKSRGRIDILVNNAGLTQRKRVADISLEDYSRITEVVLAGTLRLSQAVMPAMRSQRAGSIICISSMSAQQGGGVFGGAHYCAAKAGVLGLVRAMARELGPDGIRANAITPGLILTDFSRSGATDESKHAIAKDWPLGRAGDPAEIAGACLFLASDLSSYVTGVTLDVNGGAYMR</sequence>
<dbReference type="PROSITE" id="PS00061">
    <property type="entry name" value="ADH_SHORT"/>
    <property type="match status" value="1"/>
</dbReference>
<dbReference type="Pfam" id="PF13561">
    <property type="entry name" value="adh_short_C2"/>
    <property type="match status" value="1"/>
</dbReference>
<dbReference type="SUPFAM" id="SSF51735">
    <property type="entry name" value="NAD(P)-binding Rossmann-fold domains"/>
    <property type="match status" value="1"/>
</dbReference>
<accession>A0A1M7D401</accession>
<protein>
    <submittedName>
        <fullName evidence="3">NAD(P)-dependent dehydrogenase, short-chain alcohol dehydrogenase family</fullName>
    </submittedName>
</protein>
<evidence type="ECO:0000256" key="1">
    <source>
        <dbReference type="ARBA" id="ARBA00006484"/>
    </source>
</evidence>
<evidence type="ECO:0000259" key="2">
    <source>
        <dbReference type="SMART" id="SM00822"/>
    </source>
</evidence>
<dbReference type="NCBIfam" id="NF005559">
    <property type="entry name" value="PRK07231.1"/>
    <property type="match status" value="1"/>
</dbReference>
<proteinExistence type="inferred from homology"/>
<dbReference type="GO" id="GO:0030497">
    <property type="term" value="P:fatty acid elongation"/>
    <property type="evidence" value="ECO:0007669"/>
    <property type="project" value="TreeGrafter"/>
</dbReference>